<evidence type="ECO:0000256" key="2">
    <source>
        <dbReference type="ARBA" id="ARBA00005244"/>
    </source>
</evidence>
<feature type="active site" description="Proton acceptor for HNH nuclease domain" evidence="13">
    <location>
        <position position="559"/>
    </location>
</feature>
<name>A0ABD4EL59_STALU</name>
<dbReference type="SMR" id="A0ABD4EL59"/>
<evidence type="ECO:0000256" key="11">
    <source>
        <dbReference type="ARBA" id="ARBA00023211"/>
    </source>
</evidence>
<keyword evidence="5 13" id="KW-0255">Endonuclease</keyword>
<evidence type="ECO:0000256" key="13">
    <source>
        <dbReference type="HAMAP-Rule" id="MF_01480"/>
    </source>
</evidence>
<evidence type="ECO:0000256" key="1">
    <source>
        <dbReference type="ARBA" id="ARBA00001946"/>
    </source>
</evidence>
<sequence length="1054" mass="123730">MNQKFILGLDIGITSVGYGLIDYETKNIIDAGVRLFPEANVENNEGRRSKRGSRRLKRRRIHRLERVKKLLEDYNLLDQSQIPQSTNPYAIRVKGLSEALSKDELVIALLHIAKRRGIHKIDVIDSNDDVGNELSTKEQLNKNSKLLKDKFVCQIQLERMNEGQVRGEKNRFKTADIIKEIIQLLNVQKNFHQLDENFINKYIELVEMRREYFEGPGKGSPYGWEGDPKAWYETLMGHCTYFPDELRSVKYAYSADLFNALNDLNNLVIQRDGLSKLEYHEKYHIIENVFKQKKKPTLKQIANEINVNPEDIKGYRITKSGKPQFTEFKLYHDLKSVLFDQSILENEDVLDQIAEILTIYQDKDSIKSKLTELDILLNEEDKENIAQLTGYTGTHRLSLKCIRLVLEEQWYSSRNQMEIFTHLNIKPKKINLTAANKIPKAMIDEFILSPVVKRTFGQAINLINKIIEKYGVPEDIIIELARENNSKDKQKFINEMQKKNENTRKRINEIIGKYGNQNAKRLVEKIRLHDEQEGKCLYSLESIPLEDLLNNPNHYEVDHIIPRSVSFDNSYHNKVLVKQSENSKKSNLTPYQYFNSGKSKLSYNQFKQHILNLSKSQDRISKKKKEYLLEERDINKFEVQKEFINRNLVDTRYATRELTNYLKAYFSANNMNVKVKTINGSFTDYLRKVWKFKKERNHGYKHHAEDALIIANADFLFKENKKLKAVNSVLEKPEIESKQLDIQVDSEDNYSEMFIIPKQVQDIKDFRNFKYSHRVDKKPNRQLINDTLYSTRKKDNSTYIVQTIKDIYAKDNTTLKKQFDKSPEKFLMYQHDPRTFEKLEVIMKQYANEKNPLAKYHEETGEYLTKYSKKNNGPIVKSLKYIGNKLGSHLDVTHQFKSSTKKLVKLSIKPYRFDVYLTDKGYKFITISYLDVLKKDNYYYIPEQKYDKLKLGKAIDKNAKFIASFYKNDLIKLDGEIYKIIGVNSDTRNMIELDLPDIRYKEYCELNNIKGEPRIKKTIGKKVNSIEKLTTDVLGNVFTNTQYTKPQLLFKRGN</sequence>
<dbReference type="Proteomes" id="UP000070063">
    <property type="component" value="Unassembled WGS sequence"/>
</dbReference>
<evidence type="ECO:0000256" key="5">
    <source>
        <dbReference type="ARBA" id="ARBA00022759"/>
    </source>
</evidence>
<feature type="binding site" evidence="13">
    <location>
        <position position="10"/>
    </location>
    <ligand>
        <name>Mg(2+)</name>
        <dbReference type="ChEBI" id="CHEBI:18420"/>
        <label>2</label>
    </ligand>
</feature>
<dbReference type="InterPro" id="IPR036397">
    <property type="entry name" value="RNaseH_sf"/>
</dbReference>
<keyword evidence="4 13" id="KW-0479">Metal-binding</keyword>
<evidence type="ECO:0000313" key="15">
    <source>
        <dbReference type="EMBL" id="KXA40553.1"/>
    </source>
</evidence>
<keyword evidence="6 13" id="KW-0378">Hydrolase</keyword>
<dbReference type="Pfam" id="PF21574">
    <property type="entry name" value="Cas9_PI_C"/>
    <property type="match status" value="1"/>
</dbReference>
<comment type="domain">
    <text evidence="13">Has 2 endonuclease domains. The discontinuous RuvC-like domain cleaves the target DNA noncomplementary to crRNA while the HNH nuclease domain cleaves the target DNA complementary to crRNA.</text>
</comment>
<dbReference type="EMBL" id="LRQI01000003">
    <property type="protein sequence ID" value="KXA40553.1"/>
    <property type="molecule type" value="Genomic_DNA"/>
</dbReference>
<organism evidence="15 16">
    <name type="scientific">Staphylococcus lugdunensis</name>
    <dbReference type="NCBI Taxonomy" id="28035"/>
    <lineage>
        <taxon>Bacteria</taxon>
        <taxon>Bacillati</taxon>
        <taxon>Bacillota</taxon>
        <taxon>Bacilli</taxon>
        <taxon>Bacillales</taxon>
        <taxon>Staphylococcaceae</taxon>
        <taxon>Staphylococcus</taxon>
    </lineage>
</organism>
<evidence type="ECO:0000256" key="10">
    <source>
        <dbReference type="ARBA" id="ARBA00023125"/>
    </source>
</evidence>
<gene>
    <name evidence="13" type="primary">cas9</name>
    <name evidence="15" type="ORF">HMPREF3225_00070</name>
</gene>
<feature type="domain" description="HNH Cas9-type" evidence="14">
    <location>
        <begin position="482"/>
        <end position="648"/>
    </location>
</feature>
<dbReference type="GO" id="GO:0004519">
    <property type="term" value="F:endonuclease activity"/>
    <property type="evidence" value="ECO:0007669"/>
    <property type="project" value="UniProtKB-UniRule"/>
</dbReference>
<dbReference type="NCBIfam" id="TIGR01865">
    <property type="entry name" value="cas_Csn1"/>
    <property type="match status" value="1"/>
</dbReference>
<feature type="binding site" evidence="13">
    <location>
        <position position="479"/>
    </location>
    <ligand>
        <name>Mg(2+)</name>
        <dbReference type="ChEBI" id="CHEBI:18420"/>
        <label>1</label>
    </ligand>
</feature>
<dbReference type="AlphaFoldDB" id="A0ABD4EL59"/>
<dbReference type="GO" id="GO:0016787">
    <property type="term" value="F:hydrolase activity"/>
    <property type="evidence" value="ECO:0007669"/>
    <property type="project" value="UniProtKB-KW"/>
</dbReference>
<dbReference type="GO" id="GO:0003723">
    <property type="term" value="F:RNA binding"/>
    <property type="evidence" value="ECO:0007669"/>
    <property type="project" value="UniProtKB-UniRule"/>
</dbReference>
<evidence type="ECO:0000259" key="14">
    <source>
        <dbReference type="PROSITE" id="PS51749"/>
    </source>
</evidence>
<dbReference type="RefSeq" id="WP_002460848.1">
    <property type="nucleotide sequence ID" value="NZ_JBBLTT010000002.1"/>
</dbReference>
<keyword evidence="7 13" id="KW-0460">Magnesium</keyword>
<keyword evidence="11" id="KW-0464">Manganese</keyword>
<dbReference type="HAMAP" id="MF_01480">
    <property type="entry name" value="Cas9"/>
    <property type="match status" value="1"/>
</dbReference>
<dbReference type="InterPro" id="IPR049473">
    <property type="entry name" value="Cas9_PI_C"/>
</dbReference>
<comment type="cofactor">
    <cofactor evidence="1 13">
        <name>Mg(2+)</name>
        <dbReference type="ChEBI" id="CHEBI:18420"/>
    </cofactor>
</comment>
<reference evidence="15 16" key="1">
    <citation type="submission" date="2016-01" db="EMBL/GenBank/DDBJ databases">
        <authorList>
            <person name="Mitreva M."/>
            <person name="Pepin K.H."/>
            <person name="Mihindukulasuriya K.A."/>
            <person name="Fulton R."/>
            <person name="Fronick C."/>
            <person name="O'Laughlin M."/>
            <person name="Miner T."/>
            <person name="Herter B."/>
            <person name="Rosa B.A."/>
            <person name="Cordes M."/>
            <person name="Tomlinson C."/>
            <person name="Wollam A."/>
            <person name="Palsikar V.B."/>
            <person name="Mardis E.R."/>
            <person name="Wilson R.K."/>
        </authorList>
    </citation>
    <scope>NUCLEOTIDE SEQUENCE [LARGE SCALE GENOMIC DNA]</scope>
    <source>
        <strain evidence="15 16">MJR7738</strain>
    </source>
</reference>
<dbReference type="InterPro" id="IPR033114">
    <property type="entry name" value="HNH_CAS9"/>
</dbReference>
<dbReference type="Pfam" id="PF22702">
    <property type="entry name" value="Cas9_RuvC"/>
    <property type="match status" value="1"/>
</dbReference>
<feature type="active site" description="For RuvC-like nuclease domain" evidence="13">
    <location>
        <position position="10"/>
    </location>
</feature>
<accession>A0ABD4EL59</accession>
<keyword evidence="3 13" id="KW-0540">Nuclease</keyword>
<dbReference type="InterPro" id="IPR028629">
    <property type="entry name" value="Cas9"/>
</dbReference>
<comment type="caution">
    <text evidence="15">The sequence shown here is derived from an EMBL/GenBank/DDBJ whole genome shotgun (WGS) entry which is preliminary data.</text>
</comment>
<protein>
    <recommendedName>
        <fullName evidence="13">CRISPR-associated endonuclease Cas9</fullName>
        <ecNumber evidence="13">3.1.-.-</ecNumber>
    </recommendedName>
</protein>
<dbReference type="EC" id="3.1.-.-" evidence="13"/>
<evidence type="ECO:0000256" key="12">
    <source>
        <dbReference type="ARBA" id="ARBA00046380"/>
    </source>
</evidence>
<dbReference type="PROSITE" id="PS51749">
    <property type="entry name" value="HNH_CAS9"/>
    <property type="match status" value="1"/>
</dbReference>
<dbReference type="GO" id="GO:0003677">
    <property type="term" value="F:DNA binding"/>
    <property type="evidence" value="ECO:0007669"/>
    <property type="project" value="UniProtKB-UniRule"/>
</dbReference>
<dbReference type="Pfam" id="PF18070">
    <property type="entry name" value="Cas9_PI2"/>
    <property type="match status" value="1"/>
</dbReference>
<keyword evidence="10 13" id="KW-0238">DNA-binding</keyword>
<evidence type="ECO:0000256" key="7">
    <source>
        <dbReference type="ARBA" id="ARBA00022842"/>
    </source>
</evidence>
<dbReference type="Pfam" id="PF13395">
    <property type="entry name" value="HNH_4"/>
    <property type="match status" value="1"/>
</dbReference>
<dbReference type="GO" id="GO:0051607">
    <property type="term" value="P:defense response to virus"/>
    <property type="evidence" value="ECO:0007669"/>
    <property type="project" value="UniProtKB-UniRule"/>
</dbReference>
<evidence type="ECO:0000256" key="6">
    <source>
        <dbReference type="ARBA" id="ARBA00022801"/>
    </source>
</evidence>
<evidence type="ECO:0000256" key="9">
    <source>
        <dbReference type="ARBA" id="ARBA00023118"/>
    </source>
</evidence>
<comment type="function">
    <text evidence="13">CRISPR (clustered regularly interspaced short palindromic repeat) is an adaptive immune system that provides protection against mobile genetic elements (viruses, transposable elements and conjugative plasmids). CRISPR clusters contain spacers, sequences complementary to antecedent mobile elements, and target invading nucleic acids. CRISPR clusters are transcribed and processed into CRISPR RNA (crRNA). In type II CRISPR systems correct processing of pre-crRNA requires a trans-encoded small RNA (tracrRNA), endogenous ribonuclease 3 (rnc) and this protein. The tracrRNA serves as a guide for ribonuclease 3-aided processing of pre-crRNA. Subsequently Cas9/crRNA/tracrRNA endonucleolytically cleaves linear or circular dsDNA target complementary to the spacer; Cas9 is inactive in the absence of the 2 guide RNAs (gRNA). Cas9 recognizes the protospacer adjacent motif (PAM) in the CRISPR repeat sequences to help distinguish self versus nonself, as targets within the bacterial CRISPR locus do not have PAMs. PAM recognition is also required for catalytic activity.</text>
</comment>
<comment type="similarity">
    <text evidence="2">Belongs to the CRISPR-associated protein Cas9 family. Subtype II-A subfamily.</text>
</comment>
<evidence type="ECO:0000313" key="16">
    <source>
        <dbReference type="Proteomes" id="UP000070063"/>
    </source>
</evidence>
<evidence type="ECO:0000256" key="4">
    <source>
        <dbReference type="ARBA" id="ARBA00022723"/>
    </source>
</evidence>
<feature type="binding site" evidence="13">
    <location>
        <position position="10"/>
    </location>
    <ligand>
        <name>Mg(2+)</name>
        <dbReference type="ChEBI" id="CHEBI:18420"/>
        <label>1</label>
    </ligand>
</feature>
<comment type="similarity">
    <text evidence="13">Belongs to the CRISPR-associated Cas9 family.</text>
</comment>
<dbReference type="Pfam" id="PF18061">
    <property type="entry name" value="CRISPR_Cas9_WED"/>
    <property type="match status" value="1"/>
</dbReference>
<dbReference type="InterPro" id="IPR055228">
    <property type="entry name" value="Cas9_RuvC"/>
</dbReference>
<feature type="binding site" evidence="13">
    <location>
        <position position="483"/>
    </location>
    <ligand>
        <name>Mg(2+)</name>
        <dbReference type="ChEBI" id="CHEBI:18420"/>
        <label>2</label>
    </ligand>
</feature>
<evidence type="ECO:0000256" key="3">
    <source>
        <dbReference type="ARBA" id="ARBA00022722"/>
    </source>
</evidence>
<dbReference type="InterPro" id="IPR040656">
    <property type="entry name" value="Cas9_WED_dom"/>
</dbReference>
<dbReference type="GO" id="GO:0043571">
    <property type="term" value="P:maintenance of CRISPR repeat elements"/>
    <property type="evidence" value="ECO:0007669"/>
    <property type="project" value="UniProtKB-UniRule"/>
</dbReference>
<feature type="binding site" evidence="13">
    <location>
        <position position="483"/>
    </location>
    <ligand>
        <name>Mg(2+)</name>
        <dbReference type="ChEBI" id="CHEBI:18420"/>
        <label>1</label>
    </ligand>
</feature>
<evidence type="ECO:0000256" key="8">
    <source>
        <dbReference type="ARBA" id="ARBA00022884"/>
    </source>
</evidence>
<keyword evidence="8 13" id="KW-0694">RNA-binding</keyword>
<dbReference type="InterPro" id="IPR040555">
    <property type="entry name" value="Cas9_PI2"/>
</dbReference>
<comment type="subunit">
    <text evidence="12 13">Monomer. Binds crRNA and tracrRNA.</text>
</comment>
<dbReference type="InterPro" id="IPR003615">
    <property type="entry name" value="HNH_nuc"/>
</dbReference>
<feature type="binding site" evidence="13">
    <location>
        <position position="703"/>
    </location>
    <ligand>
        <name>Mg(2+)</name>
        <dbReference type="ChEBI" id="CHEBI:18420"/>
        <label>2</label>
    </ligand>
</feature>
<dbReference type="Gene3D" id="3.30.420.10">
    <property type="entry name" value="Ribonuclease H-like superfamily/Ribonuclease H"/>
    <property type="match status" value="3"/>
</dbReference>
<dbReference type="GO" id="GO:0046872">
    <property type="term" value="F:metal ion binding"/>
    <property type="evidence" value="ECO:0007669"/>
    <property type="project" value="UniProtKB-UniRule"/>
</dbReference>
<keyword evidence="9 13" id="KW-0051">Antiviral defense</keyword>
<proteinExistence type="inferred from homology"/>